<proteinExistence type="predicted"/>
<dbReference type="EMBL" id="LSSM01006942">
    <property type="protein sequence ID" value="OMJ09709.1"/>
    <property type="molecule type" value="Genomic_DNA"/>
</dbReference>
<dbReference type="Proteomes" id="UP000187429">
    <property type="component" value="Unassembled WGS sequence"/>
</dbReference>
<keyword evidence="2" id="KW-1185">Reference proteome</keyword>
<dbReference type="AlphaFoldDB" id="A0A1R1X507"/>
<evidence type="ECO:0000313" key="1">
    <source>
        <dbReference type="EMBL" id="OMJ09709.1"/>
    </source>
</evidence>
<evidence type="ECO:0000313" key="2">
    <source>
        <dbReference type="Proteomes" id="UP000187429"/>
    </source>
</evidence>
<name>A0A1R1X507_9FUNG</name>
<reference evidence="2" key="1">
    <citation type="submission" date="2017-01" db="EMBL/GenBank/DDBJ databases">
        <authorList>
            <person name="Wang Y."/>
            <person name="White M."/>
            <person name="Kvist S."/>
            <person name="Moncalvo J.-M."/>
        </authorList>
    </citation>
    <scope>NUCLEOTIDE SEQUENCE [LARGE SCALE GENOMIC DNA]</scope>
    <source>
        <strain evidence="2">ID-206-W2</strain>
    </source>
</reference>
<comment type="caution">
    <text evidence="1">The sequence shown here is derived from an EMBL/GenBank/DDBJ whole genome shotgun (WGS) entry which is preliminary data.</text>
</comment>
<sequence length="306" mass="35253">MWILVSTPDSSDMNPLNNGSIIKMYANQRYWDLLADNKFSWFFSRDRTIRLTGIETRNLKSTKDSTTDLCQNKVILPNAKILFLLKDLIDEVGLMDGYSHRNKKRIGSNDKEFIVPPAKVGEKDSKFILDLFGAIWNPDLKRYTAGVQSSFQNSQFWFYVKSIDANVSERFSDNWDLSGIHTVYSNYGNAVMNSSRDHNGLSRKQRCIFGEILNEFGESFDVNLTLWEYDTDIANLFDVGDYFGIWNATVGNQFSGSFEKRRCIFLELNAKSVLFLQRGIRITNDFDSGIFQLTIFFSSKSSYLDE</sequence>
<gene>
    <name evidence="1" type="ORF">AYI69_g10539</name>
</gene>
<protein>
    <submittedName>
        <fullName evidence="1">Uncharacterized protein</fullName>
    </submittedName>
</protein>
<dbReference type="OrthoDB" id="5639382at2759"/>
<accession>A0A1R1X507</accession>
<organism evidence="1 2">
    <name type="scientific">Smittium culicis</name>
    <dbReference type="NCBI Taxonomy" id="133412"/>
    <lineage>
        <taxon>Eukaryota</taxon>
        <taxon>Fungi</taxon>
        <taxon>Fungi incertae sedis</taxon>
        <taxon>Zoopagomycota</taxon>
        <taxon>Kickxellomycotina</taxon>
        <taxon>Harpellomycetes</taxon>
        <taxon>Harpellales</taxon>
        <taxon>Legeriomycetaceae</taxon>
        <taxon>Smittium</taxon>
    </lineage>
</organism>